<protein>
    <submittedName>
        <fullName evidence="4">Carbohydrate kinase family protein</fullName>
    </submittedName>
</protein>
<evidence type="ECO:0000259" key="3">
    <source>
        <dbReference type="Pfam" id="PF00294"/>
    </source>
</evidence>
<evidence type="ECO:0000313" key="5">
    <source>
        <dbReference type="Proteomes" id="UP000290365"/>
    </source>
</evidence>
<keyword evidence="5" id="KW-1185">Reference proteome</keyword>
<dbReference type="Pfam" id="PF00294">
    <property type="entry name" value="PfkB"/>
    <property type="match status" value="1"/>
</dbReference>
<dbReference type="PANTHER" id="PTHR10584">
    <property type="entry name" value="SUGAR KINASE"/>
    <property type="match status" value="1"/>
</dbReference>
<proteinExistence type="predicted"/>
<dbReference type="GO" id="GO:0016301">
    <property type="term" value="F:kinase activity"/>
    <property type="evidence" value="ECO:0007669"/>
    <property type="project" value="UniProtKB-KW"/>
</dbReference>
<keyword evidence="1" id="KW-0808">Transferase</keyword>
<dbReference type="Gene3D" id="3.40.1190.20">
    <property type="match status" value="1"/>
</dbReference>
<dbReference type="KEGG" id="kbs:EPA93_38260"/>
<dbReference type="EMBL" id="CP035758">
    <property type="protein sequence ID" value="QBD81504.1"/>
    <property type="molecule type" value="Genomic_DNA"/>
</dbReference>
<gene>
    <name evidence="4" type="ORF">EPA93_38260</name>
</gene>
<accession>A0A4P6K0E6</accession>
<evidence type="ECO:0000256" key="2">
    <source>
        <dbReference type="ARBA" id="ARBA00022777"/>
    </source>
</evidence>
<dbReference type="AlphaFoldDB" id="A0A4P6K0E6"/>
<dbReference type="SUPFAM" id="SSF53613">
    <property type="entry name" value="Ribokinase-like"/>
    <property type="match status" value="1"/>
</dbReference>
<organism evidence="4 5">
    <name type="scientific">Ktedonosporobacter rubrisoli</name>
    <dbReference type="NCBI Taxonomy" id="2509675"/>
    <lineage>
        <taxon>Bacteria</taxon>
        <taxon>Bacillati</taxon>
        <taxon>Chloroflexota</taxon>
        <taxon>Ktedonobacteria</taxon>
        <taxon>Ktedonobacterales</taxon>
        <taxon>Ktedonosporobacteraceae</taxon>
        <taxon>Ktedonosporobacter</taxon>
    </lineage>
</organism>
<name>A0A4P6K0E6_KTERU</name>
<dbReference type="OrthoDB" id="9813569at2"/>
<dbReference type="RefSeq" id="WP_129892565.1">
    <property type="nucleotide sequence ID" value="NZ_CP035758.1"/>
</dbReference>
<evidence type="ECO:0000313" key="4">
    <source>
        <dbReference type="EMBL" id="QBD81504.1"/>
    </source>
</evidence>
<evidence type="ECO:0000256" key="1">
    <source>
        <dbReference type="ARBA" id="ARBA00022679"/>
    </source>
</evidence>
<reference evidence="4 5" key="1">
    <citation type="submission" date="2019-01" db="EMBL/GenBank/DDBJ databases">
        <title>Ktedonosporobacter rubrisoli SCAWS-G2.</title>
        <authorList>
            <person name="Huang Y."/>
            <person name="Yan B."/>
        </authorList>
    </citation>
    <scope>NUCLEOTIDE SEQUENCE [LARGE SCALE GENOMIC DNA]</scope>
    <source>
        <strain evidence="4 5">SCAWS-G2</strain>
    </source>
</reference>
<sequence length="439" mass="46955">MSDLGRPDGQLDLTEADGQLNGFARDTITEPIPVPRALAMAEVVVAGHICLDIIPTLVGDSTVLAPGRLVEAGRATLATGGPISNTGLALRKLGITTSLMGKVGDDLFGRTIIQLIEAQGADLASGMIVAPGEASSYSIILNFPGVDRTIIHAPGCNDTFGADDVRYDLLNSAGLFHFGYPPLMARMYQDNGAELVSIFKKVKEMGITTSLDLSMPDLSGQAAQADWRAILAAVLPYVDVFMPSIEELLLMLRRPLYNKLTTKARKTGLLAQVTPALVSELGKLLLGMGTKIVGLKAGHRGLYLRTADMASLEQMGRVQPKNMPLWANRELWAPCFATEVVGTTGSGDATIAGFLMGILRGMKPEAALASACAVGACCVEAPDAISGIRSWPETMERIAAGWPRLLLKKRGRSALNMPSAKWRWDADHEVWRGTQDVLY</sequence>
<keyword evidence="2 4" id="KW-0418">Kinase</keyword>
<dbReference type="InterPro" id="IPR029056">
    <property type="entry name" value="Ribokinase-like"/>
</dbReference>
<dbReference type="Proteomes" id="UP000290365">
    <property type="component" value="Chromosome"/>
</dbReference>
<feature type="domain" description="Carbohydrate kinase PfkB" evidence="3">
    <location>
        <begin position="40"/>
        <end position="387"/>
    </location>
</feature>
<dbReference type="InterPro" id="IPR011611">
    <property type="entry name" value="PfkB_dom"/>
</dbReference>
<dbReference type="PANTHER" id="PTHR10584:SF166">
    <property type="entry name" value="RIBOKINASE"/>
    <property type="match status" value="1"/>
</dbReference>